<dbReference type="Proteomes" id="UP001221757">
    <property type="component" value="Unassembled WGS sequence"/>
</dbReference>
<feature type="region of interest" description="Disordered" evidence="1">
    <location>
        <begin position="72"/>
        <end position="122"/>
    </location>
</feature>
<name>A0AAD7B834_MYCRO</name>
<reference evidence="2" key="1">
    <citation type="submission" date="2023-03" db="EMBL/GenBank/DDBJ databases">
        <title>Massive genome expansion in bonnet fungi (Mycena s.s.) driven by repeated elements and novel gene families across ecological guilds.</title>
        <authorList>
            <consortium name="Lawrence Berkeley National Laboratory"/>
            <person name="Harder C.B."/>
            <person name="Miyauchi S."/>
            <person name="Viragh M."/>
            <person name="Kuo A."/>
            <person name="Thoen E."/>
            <person name="Andreopoulos B."/>
            <person name="Lu D."/>
            <person name="Skrede I."/>
            <person name="Drula E."/>
            <person name="Henrissat B."/>
            <person name="Morin E."/>
            <person name="Kohler A."/>
            <person name="Barry K."/>
            <person name="LaButti K."/>
            <person name="Morin E."/>
            <person name="Salamov A."/>
            <person name="Lipzen A."/>
            <person name="Mereny Z."/>
            <person name="Hegedus B."/>
            <person name="Baldrian P."/>
            <person name="Stursova M."/>
            <person name="Weitz H."/>
            <person name="Taylor A."/>
            <person name="Grigoriev I.V."/>
            <person name="Nagy L.G."/>
            <person name="Martin F."/>
            <person name="Kauserud H."/>
        </authorList>
    </citation>
    <scope>NUCLEOTIDE SEQUENCE</scope>
    <source>
        <strain evidence="2">CBHHK067</strain>
    </source>
</reference>
<evidence type="ECO:0000256" key="1">
    <source>
        <dbReference type="SAM" id="MobiDB-lite"/>
    </source>
</evidence>
<dbReference type="EMBL" id="JARKIE010000908">
    <property type="protein sequence ID" value="KAJ7613331.1"/>
    <property type="molecule type" value="Genomic_DNA"/>
</dbReference>
<comment type="caution">
    <text evidence="2">The sequence shown here is derived from an EMBL/GenBank/DDBJ whole genome shotgun (WGS) entry which is preliminary data.</text>
</comment>
<evidence type="ECO:0000313" key="3">
    <source>
        <dbReference type="Proteomes" id="UP001221757"/>
    </source>
</evidence>
<dbReference type="AlphaFoldDB" id="A0AAD7B834"/>
<feature type="compositionally biased region" description="Low complexity" evidence="1">
    <location>
        <begin position="78"/>
        <end position="115"/>
    </location>
</feature>
<sequence>MYFGPATALGRIAAPWRLDEWPAAWRSGDAQDAPSRTTYTNVAAYLHPRTRPRASLLPHRFAPLLSLSLVLTPPPQTNPLQTTSSSTSTQPHTSRSAGTPPRSTTPWPSSRSPRSLPRILAKDGDFGGARAALAHYSSSSSSSHSSSGEKANEKDELLSEVADAEAAAAQLWTACGKSATRALRVATHSVSLRVECALGAGT</sequence>
<evidence type="ECO:0000313" key="2">
    <source>
        <dbReference type="EMBL" id="KAJ7613331.1"/>
    </source>
</evidence>
<proteinExistence type="predicted"/>
<protein>
    <submittedName>
        <fullName evidence="2">Uncharacterized protein</fullName>
    </submittedName>
</protein>
<feature type="compositionally biased region" description="Low complexity" evidence="1">
    <location>
        <begin position="137"/>
        <end position="146"/>
    </location>
</feature>
<feature type="region of interest" description="Disordered" evidence="1">
    <location>
        <begin position="137"/>
        <end position="156"/>
    </location>
</feature>
<keyword evidence="3" id="KW-1185">Reference proteome</keyword>
<gene>
    <name evidence="2" type="ORF">B0H17DRAFT_1220835</name>
</gene>
<organism evidence="2 3">
    <name type="scientific">Mycena rosella</name>
    <name type="common">Pink bonnet</name>
    <name type="synonym">Agaricus rosellus</name>
    <dbReference type="NCBI Taxonomy" id="1033263"/>
    <lineage>
        <taxon>Eukaryota</taxon>
        <taxon>Fungi</taxon>
        <taxon>Dikarya</taxon>
        <taxon>Basidiomycota</taxon>
        <taxon>Agaricomycotina</taxon>
        <taxon>Agaricomycetes</taxon>
        <taxon>Agaricomycetidae</taxon>
        <taxon>Agaricales</taxon>
        <taxon>Marasmiineae</taxon>
        <taxon>Mycenaceae</taxon>
        <taxon>Mycena</taxon>
    </lineage>
</organism>
<accession>A0AAD7B834</accession>